<feature type="domain" description="YdbS-like PH" evidence="2">
    <location>
        <begin position="94"/>
        <end position="166"/>
    </location>
</feature>
<accession>A0A0G0JRN0</accession>
<evidence type="ECO:0000313" key="3">
    <source>
        <dbReference type="EMBL" id="KKQ70193.1"/>
    </source>
</evidence>
<comment type="caution">
    <text evidence="3">The sequence shown here is derived from an EMBL/GenBank/DDBJ whole genome shotgun (WGS) entry which is preliminary data.</text>
</comment>
<sequence length="186" mass="21748">MFSVHNLPNKLKDEVIIKVIRKDLFIVVQKVLFFILLITLPIIFFYIFILPNETLMNGIASYPLIVLGASAYYLFIWVFFVFSFVDYYLDVWIITSERIIDIEQRGFFSRVVSEHNLSKVQDVTSEVHGFFPTILQYGACHVQTAGAVQRFDFNDVPHPERIRNLIIGLVEKKKEKNMHNEKLSNE</sequence>
<proteinExistence type="predicted"/>
<organism evidence="3 4">
    <name type="scientific">Candidatus Falkowbacteria bacterium GW2011_GWE1_38_31</name>
    <dbReference type="NCBI Taxonomy" id="1618638"/>
    <lineage>
        <taxon>Bacteria</taxon>
        <taxon>Candidatus Falkowiibacteriota</taxon>
    </lineage>
</organism>
<protein>
    <recommendedName>
        <fullName evidence="2">YdbS-like PH domain-containing protein</fullName>
    </recommendedName>
</protein>
<evidence type="ECO:0000313" key="4">
    <source>
        <dbReference type="Proteomes" id="UP000034022"/>
    </source>
</evidence>
<dbReference type="InterPro" id="IPR005182">
    <property type="entry name" value="YdbS-like_PH"/>
</dbReference>
<keyword evidence="1" id="KW-0812">Transmembrane</keyword>
<dbReference type="Pfam" id="PF03703">
    <property type="entry name" value="bPH_2"/>
    <property type="match status" value="1"/>
</dbReference>
<dbReference type="Proteomes" id="UP000034022">
    <property type="component" value="Unassembled WGS sequence"/>
</dbReference>
<evidence type="ECO:0000256" key="1">
    <source>
        <dbReference type="SAM" id="Phobius"/>
    </source>
</evidence>
<keyword evidence="1" id="KW-1133">Transmembrane helix</keyword>
<gene>
    <name evidence="3" type="ORF">US91_C0006G0031</name>
</gene>
<keyword evidence="1" id="KW-0472">Membrane</keyword>
<feature type="transmembrane region" description="Helical" evidence="1">
    <location>
        <begin position="31"/>
        <end position="50"/>
    </location>
</feature>
<name>A0A0G0JRN0_9BACT</name>
<dbReference type="PANTHER" id="PTHR37938">
    <property type="entry name" value="BLL0215 PROTEIN"/>
    <property type="match status" value="1"/>
</dbReference>
<dbReference type="AlphaFoldDB" id="A0A0G0JRN0"/>
<dbReference type="PANTHER" id="PTHR37938:SF1">
    <property type="entry name" value="BLL0215 PROTEIN"/>
    <property type="match status" value="1"/>
</dbReference>
<dbReference type="EMBL" id="LBUU01000006">
    <property type="protein sequence ID" value="KKQ70193.1"/>
    <property type="molecule type" value="Genomic_DNA"/>
</dbReference>
<evidence type="ECO:0000259" key="2">
    <source>
        <dbReference type="Pfam" id="PF03703"/>
    </source>
</evidence>
<reference evidence="3" key="1">
    <citation type="journal article" date="2015" name="Nature">
        <title>rRNA introns, odd ribosomes, and small enigmatic genomes across a large radiation of phyla.</title>
        <authorList>
            <person name="Brown C.T."/>
            <person name="Hug L.A."/>
            <person name="Thomas B.C."/>
            <person name="Sharon I."/>
            <person name="Castelle C.J."/>
            <person name="Singh A."/>
            <person name="Wilkins M.J."/>
            <person name="Williams K.H."/>
            <person name="Banfield J.F."/>
        </authorList>
    </citation>
    <scope>NUCLEOTIDE SEQUENCE [LARGE SCALE GENOMIC DNA]</scope>
</reference>
<feature type="transmembrane region" description="Helical" evidence="1">
    <location>
        <begin position="70"/>
        <end position="89"/>
    </location>
</feature>